<name>A0A0K2UTL9_LEPSM</name>
<reference evidence="1" key="1">
    <citation type="submission" date="2014-05" db="EMBL/GenBank/DDBJ databases">
        <authorList>
            <person name="Chronopoulou M."/>
        </authorList>
    </citation>
    <scope>NUCLEOTIDE SEQUENCE</scope>
    <source>
        <tissue evidence="1">Whole organism</tissue>
    </source>
</reference>
<dbReference type="AlphaFoldDB" id="A0A0K2UTL9"/>
<sequence>MIPTGTFFTQCIGEVPYQNSPGGEFSRNFKASSLNPSCNNLLWSLRRWRN</sequence>
<protein>
    <submittedName>
        <fullName evidence="1">Uncharacterized protein</fullName>
    </submittedName>
</protein>
<accession>A0A0K2UTL9</accession>
<proteinExistence type="predicted"/>
<evidence type="ECO:0000313" key="1">
    <source>
        <dbReference type="EMBL" id="CDW41619.1"/>
    </source>
</evidence>
<dbReference type="EMBL" id="HACA01024258">
    <property type="protein sequence ID" value="CDW41619.1"/>
    <property type="molecule type" value="Transcribed_RNA"/>
</dbReference>
<organism evidence="1">
    <name type="scientific">Lepeophtheirus salmonis</name>
    <name type="common">Salmon louse</name>
    <name type="synonym">Caligus salmonis</name>
    <dbReference type="NCBI Taxonomy" id="72036"/>
    <lineage>
        <taxon>Eukaryota</taxon>
        <taxon>Metazoa</taxon>
        <taxon>Ecdysozoa</taxon>
        <taxon>Arthropoda</taxon>
        <taxon>Crustacea</taxon>
        <taxon>Multicrustacea</taxon>
        <taxon>Hexanauplia</taxon>
        <taxon>Copepoda</taxon>
        <taxon>Siphonostomatoida</taxon>
        <taxon>Caligidae</taxon>
        <taxon>Lepeophtheirus</taxon>
    </lineage>
</organism>